<dbReference type="Gene3D" id="3.30.1370.210">
    <property type="match status" value="1"/>
</dbReference>
<keyword evidence="3 6" id="KW-0863">Zinc-finger</keyword>
<keyword evidence="10" id="KW-1185">Reference proteome</keyword>
<feature type="compositionally biased region" description="Low complexity" evidence="7">
    <location>
        <begin position="570"/>
        <end position="586"/>
    </location>
</feature>
<dbReference type="OMA" id="SARWWVA"/>
<dbReference type="InterPro" id="IPR057444">
    <property type="entry name" value="Znf-CCCH_AtC3H23-like"/>
</dbReference>
<protein>
    <recommendedName>
        <fullName evidence="8">C3H1-type domain-containing protein</fullName>
    </recommendedName>
</protein>
<feature type="compositionally biased region" description="Low complexity" evidence="7">
    <location>
        <begin position="214"/>
        <end position="230"/>
    </location>
</feature>
<comment type="caution">
    <text evidence="9">The sequence shown here is derived from an EMBL/GenBank/DDBJ whole genome shotgun (WGS) entry which is preliminary data.</text>
</comment>
<feature type="zinc finger region" description="C3H1-type" evidence="6">
    <location>
        <begin position="293"/>
        <end position="315"/>
    </location>
</feature>
<dbReference type="PROSITE" id="PS50103">
    <property type="entry name" value="ZF_C3H1"/>
    <property type="match status" value="1"/>
</dbReference>
<dbReference type="PANTHER" id="PTHR14493:SF50">
    <property type="entry name" value="RING FINGER PROTEIN UNKEMPT"/>
    <property type="match status" value="1"/>
</dbReference>
<dbReference type="PANTHER" id="PTHR14493">
    <property type="entry name" value="UNKEMPT FAMILY MEMBER"/>
    <property type="match status" value="1"/>
</dbReference>
<keyword evidence="5" id="KW-0238">DNA-binding</keyword>
<accession>A0A8T2RUX1</accession>
<organism evidence="9 10">
    <name type="scientific">Ceratopteris richardii</name>
    <name type="common">Triangle waterfern</name>
    <dbReference type="NCBI Taxonomy" id="49495"/>
    <lineage>
        <taxon>Eukaryota</taxon>
        <taxon>Viridiplantae</taxon>
        <taxon>Streptophyta</taxon>
        <taxon>Embryophyta</taxon>
        <taxon>Tracheophyta</taxon>
        <taxon>Polypodiopsida</taxon>
        <taxon>Polypodiidae</taxon>
        <taxon>Polypodiales</taxon>
        <taxon>Pteridineae</taxon>
        <taxon>Pteridaceae</taxon>
        <taxon>Parkerioideae</taxon>
        <taxon>Ceratopteris</taxon>
    </lineage>
</organism>
<keyword evidence="2" id="KW-0677">Repeat</keyword>
<dbReference type="SMART" id="SM00356">
    <property type="entry name" value="ZnF_C3H1"/>
    <property type="match status" value="2"/>
</dbReference>
<name>A0A8T2RUX1_CERRI</name>
<evidence type="ECO:0000259" key="8">
    <source>
        <dbReference type="PROSITE" id="PS50103"/>
    </source>
</evidence>
<proteinExistence type="predicted"/>
<dbReference type="Proteomes" id="UP000825935">
    <property type="component" value="Chromosome 24"/>
</dbReference>
<dbReference type="Pfam" id="PF00642">
    <property type="entry name" value="zf-CCCH"/>
    <property type="match status" value="1"/>
</dbReference>
<feature type="region of interest" description="Disordered" evidence="7">
    <location>
        <begin position="193"/>
        <end position="230"/>
    </location>
</feature>
<dbReference type="Gene3D" id="1.25.40.20">
    <property type="entry name" value="Ankyrin repeat-containing domain"/>
    <property type="match status" value="1"/>
</dbReference>
<keyword evidence="4 6" id="KW-0862">Zinc</keyword>
<evidence type="ECO:0000313" key="9">
    <source>
        <dbReference type="EMBL" id="KAH7300256.1"/>
    </source>
</evidence>
<dbReference type="InterPro" id="IPR000571">
    <property type="entry name" value="Znf_CCCH"/>
</dbReference>
<dbReference type="EMBL" id="CM035429">
    <property type="protein sequence ID" value="KAH7300254.1"/>
    <property type="molecule type" value="Genomic_DNA"/>
</dbReference>
<evidence type="ECO:0000256" key="3">
    <source>
        <dbReference type="ARBA" id="ARBA00022771"/>
    </source>
</evidence>
<dbReference type="OrthoDB" id="410307at2759"/>
<keyword evidence="1 6" id="KW-0479">Metal-binding</keyword>
<dbReference type="AlphaFoldDB" id="A0A8T2RUX1"/>
<dbReference type="InterPro" id="IPR036770">
    <property type="entry name" value="Ankyrin_rpt-contain_sf"/>
</dbReference>
<evidence type="ECO:0000256" key="2">
    <source>
        <dbReference type="ARBA" id="ARBA00022737"/>
    </source>
</evidence>
<evidence type="ECO:0000256" key="6">
    <source>
        <dbReference type="PROSITE-ProRule" id="PRU00723"/>
    </source>
</evidence>
<dbReference type="EMBL" id="CM035429">
    <property type="protein sequence ID" value="KAH7300255.1"/>
    <property type="molecule type" value="Genomic_DNA"/>
</dbReference>
<evidence type="ECO:0000256" key="4">
    <source>
        <dbReference type="ARBA" id="ARBA00022833"/>
    </source>
</evidence>
<sequence>MTRMLSLADEESDQRREMAALCLLELAANNDVQGLRCAIEERGAPADELGRWYCRLCSNKMGTVERSPLMIAALFGSMDALIYLLSLPAEHGVDVNRIGGEDKACALLCALTSATSNVGEMVQLLLRRGADPSLVPHQWRLAIPSKHASLCLLFPQGVEDKPEGTNGRVSLWEGILPDSVSDISLEDLEEMMGQPTQDAGAESSFGPSLPSPWSPKSMSSNSSLSANSEPQLEALASDAKNSMYSTDEFRMYSFKVRPCSRAYSHDWTECPFAHPGENARRRDPRRFHYSCVPCPDFRKGTCRHGDACEYAHGVFESWLHPAQYRTRLCKDGRNCTRKVCFFAHSEEEVRPLYISAEALSPCASPTLKSPSFGGLNLLPSSPTSEIPAGNSWAQSGLLPSLCLPEGISHRNRLRASLSARNIVVDSQPRDLFSLSAQARINAAVVASAISNPAASSPTKEAKRPSFKTNMMCSSISDEVLCSAVSPRSPLQMSMHSSPRGALNLRERNLLSLQDRNLANASMEELILHEQKMGNPSLEELFAAMSYTRLPYDCRSPQGRHEMDKGQPYVSLPSPHAPSLASLSPRSNGASPVQSMHLPMGLLHQRSMGGSPACLPAAENDWASPTGKLEWSVSGEVLTHLRKSNSCKA</sequence>
<feature type="region of interest" description="Disordered" evidence="7">
    <location>
        <begin position="556"/>
        <end position="592"/>
    </location>
</feature>
<evidence type="ECO:0000256" key="5">
    <source>
        <dbReference type="ARBA" id="ARBA00023125"/>
    </source>
</evidence>
<reference evidence="9" key="1">
    <citation type="submission" date="2021-08" db="EMBL/GenBank/DDBJ databases">
        <title>WGS assembly of Ceratopteris richardii.</title>
        <authorList>
            <person name="Marchant D.B."/>
            <person name="Chen G."/>
            <person name="Jenkins J."/>
            <person name="Shu S."/>
            <person name="Leebens-Mack J."/>
            <person name="Grimwood J."/>
            <person name="Schmutz J."/>
            <person name="Soltis P."/>
            <person name="Soltis D."/>
            <person name="Chen Z.-H."/>
        </authorList>
    </citation>
    <scope>NUCLEOTIDE SEQUENCE</scope>
    <source>
        <strain evidence="9">Whitten #5841</strain>
        <tissue evidence="9">Leaf</tissue>
    </source>
</reference>
<gene>
    <name evidence="9" type="ORF">KP509_24G053600</name>
</gene>
<dbReference type="FunFam" id="3.30.1370.210:FF:000009">
    <property type="entry name" value="Zinc finger CCCH domain-containing protein 66"/>
    <property type="match status" value="1"/>
</dbReference>
<dbReference type="Pfam" id="PF25512">
    <property type="entry name" value="zf-CCCH_AtC3H23"/>
    <property type="match status" value="1"/>
</dbReference>
<dbReference type="EMBL" id="CM035429">
    <property type="protein sequence ID" value="KAH7300256.1"/>
    <property type="molecule type" value="Genomic_DNA"/>
</dbReference>
<evidence type="ECO:0000256" key="7">
    <source>
        <dbReference type="SAM" id="MobiDB-lite"/>
    </source>
</evidence>
<dbReference type="GO" id="GO:0003677">
    <property type="term" value="F:DNA binding"/>
    <property type="evidence" value="ECO:0007669"/>
    <property type="project" value="UniProtKB-KW"/>
</dbReference>
<evidence type="ECO:0000256" key="1">
    <source>
        <dbReference type="ARBA" id="ARBA00022723"/>
    </source>
</evidence>
<evidence type="ECO:0000313" key="10">
    <source>
        <dbReference type="Proteomes" id="UP000825935"/>
    </source>
</evidence>
<dbReference type="GO" id="GO:0008270">
    <property type="term" value="F:zinc ion binding"/>
    <property type="evidence" value="ECO:0007669"/>
    <property type="project" value="UniProtKB-KW"/>
</dbReference>
<dbReference type="SUPFAM" id="SSF48403">
    <property type="entry name" value="Ankyrin repeat"/>
    <property type="match status" value="1"/>
</dbReference>
<feature type="domain" description="C3H1-type" evidence="8">
    <location>
        <begin position="293"/>
        <end position="315"/>
    </location>
</feature>
<dbReference type="InterPro" id="IPR045234">
    <property type="entry name" value="Unkempt-like"/>
</dbReference>